<dbReference type="InterPro" id="IPR013766">
    <property type="entry name" value="Thioredoxin_domain"/>
</dbReference>
<dbReference type="Gene3D" id="3.40.30.10">
    <property type="entry name" value="Glutaredoxin"/>
    <property type="match status" value="1"/>
</dbReference>
<dbReference type="InterPro" id="IPR036249">
    <property type="entry name" value="Thioredoxin-like_sf"/>
</dbReference>
<accession>A0ABX8GZZ1</accession>
<proteinExistence type="predicted"/>
<dbReference type="InterPro" id="IPR050553">
    <property type="entry name" value="Thioredoxin_ResA/DsbE_sf"/>
</dbReference>
<dbReference type="PANTHER" id="PTHR42852:SF13">
    <property type="entry name" value="PROTEIN DIPZ"/>
    <property type="match status" value="1"/>
</dbReference>
<name>A0ABX8GZZ1_9BACT</name>
<evidence type="ECO:0000256" key="1">
    <source>
        <dbReference type="SAM" id="Phobius"/>
    </source>
</evidence>
<keyword evidence="1" id="KW-1133">Transmembrane helix</keyword>
<organism evidence="3 4">
    <name type="scientific">Flammeovirga kamogawensis</name>
    <dbReference type="NCBI Taxonomy" id="373891"/>
    <lineage>
        <taxon>Bacteria</taxon>
        <taxon>Pseudomonadati</taxon>
        <taxon>Bacteroidota</taxon>
        <taxon>Cytophagia</taxon>
        <taxon>Cytophagales</taxon>
        <taxon>Flammeovirgaceae</taxon>
        <taxon>Flammeovirga</taxon>
    </lineage>
</organism>
<sequence>MIKELKSWGIFVAIIGALYFTGLLTDVAGTVQRFVVATGIVNADTDQGVSGKADYNWVLKEFETGKQVKLSDFKGKMIFLNVWASWCPPCIAEMPSIQSLYNQLKNKEDVVFILLNVDEDKTKASKFLKRKEYTFPIYQKVTSTPSIFYSNSIPSTYVINKDGEVIYNHQGLANYDSESFINMLTSD</sequence>
<dbReference type="EMBL" id="CP076128">
    <property type="protein sequence ID" value="QWG09204.1"/>
    <property type="molecule type" value="Genomic_DNA"/>
</dbReference>
<dbReference type="SUPFAM" id="SSF52833">
    <property type="entry name" value="Thioredoxin-like"/>
    <property type="match status" value="1"/>
</dbReference>
<reference evidence="3 4" key="1">
    <citation type="submission" date="2021-05" db="EMBL/GenBank/DDBJ databases">
        <title>Comparative genomic studies on the polysaccharide-degrading batcterial strains of the Flammeovirga genus.</title>
        <authorList>
            <person name="Zewei F."/>
            <person name="Zheng Z."/>
            <person name="Yu L."/>
            <person name="Ruyue G."/>
            <person name="Yanhong M."/>
            <person name="Yuanyuan C."/>
            <person name="Jingyan G."/>
            <person name="Wenjun H."/>
        </authorList>
    </citation>
    <scope>NUCLEOTIDE SEQUENCE [LARGE SCALE GENOMIC DNA]</scope>
    <source>
        <strain evidence="3 4">YS10</strain>
    </source>
</reference>
<dbReference type="CDD" id="cd02966">
    <property type="entry name" value="TlpA_like_family"/>
    <property type="match status" value="1"/>
</dbReference>
<dbReference type="PROSITE" id="PS51352">
    <property type="entry name" value="THIOREDOXIN_2"/>
    <property type="match status" value="1"/>
</dbReference>
<evidence type="ECO:0000259" key="2">
    <source>
        <dbReference type="PROSITE" id="PS51352"/>
    </source>
</evidence>
<protein>
    <submittedName>
        <fullName evidence="3">TlpA family protein disulfide reductase</fullName>
    </submittedName>
</protein>
<evidence type="ECO:0000313" key="3">
    <source>
        <dbReference type="EMBL" id="QWG09204.1"/>
    </source>
</evidence>
<feature type="transmembrane region" description="Helical" evidence="1">
    <location>
        <begin position="7"/>
        <end position="25"/>
    </location>
</feature>
<dbReference type="Proteomes" id="UP000682802">
    <property type="component" value="Chromosome 1"/>
</dbReference>
<dbReference type="PANTHER" id="PTHR42852">
    <property type="entry name" value="THIOL:DISULFIDE INTERCHANGE PROTEIN DSBE"/>
    <property type="match status" value="1"/>
</dbReference>
<keyword evidence="1" id="KW-0472">Membrane</keyword>
<feature type="domain" description="Thioredoxin" evidence="2">
    <location>
        <begin position="48"/>
        <end position="187"/>
    </location>
</feature>
<keyword evidence="1" id="KW-0812">Transmembrane</keyword>
<gene>
    <name evidence="3" type="ORF">KM029_12755</name>
</gene>
<dbReference type="InterPro" id="IPR013740">
    <property type="entry name" value="Redoxin"/>
</dbReference>
<dbReference type="Pfam" id="PF08534">
    <property type="entry name" value="Redoxin"/>
    <property type="match status" value="1"/>
</dbReference>
<evidence type="ECO:0000313" key="4">
    <source>
        <dbReference type="Proteomes" id="UP000682802"/>
    </source>
</evidence>
<keyword evidence="4" id="KW-1185">Reference proteome</keyword>